<organism evidence="4 5">
    <name type="scientific">Denitrovibrio acetiphilus (strain DSM 12809 / NBRC 114555 / N2460)</name>
    <dbReference type="NCBI Taxonomy" id="522772"/>
    <lineage>
        <taxon>Bacteria</taxon>
        <taxon>Pseudomonadati</taxon>
        <taxon>Deferribacterota</taxon>
        <taxon>Deferribacteres</taxon>
        <taxon>Deferribacterales</taxon>
        <taxon>Geovibrionaceae</taxon>
        <taxon>Denitrovibrio</taxon>
    </lineage>
</organism>
<dbReference type="eggNOG" id="COG2876">
    <property type="taxonomic scope" value="Bacteria"/>
</dbReference>
<dbReference type="Gene3D" id="3.20.20.70">
    <property type="entry name" value="Aldolase class I"/>
    <property type="match status" value="1"/>
</dbReference>
<evidence type="ECO:0000313" key="4">
    <source>
        <dbReference type="EMBL" id="ADD67062.1"/>
    </source>
</evidence>
<dbReference type="InterPro" id="IPR052899">
    <property type="entry name" value="Class-I_DAHP_synthase"/>
</dbReference>
<dbReference type="NCBIfam" id="TIGR01361">
    <property type="entry name" value="DAHP_synth_Bsub"/>
    <property type="match status" value="1"/>
</dbReference>
<dbReference type="AlphaFoldDB" id="D4H2K1"/>
<dbReference type="InterPro" id="IPR006268">
    <property type="entry name" value="DAHP_syn_2"/>
</dbReference>
<dbReference type="InterPro" id="IPR006218">
    <property type="entry name" value="DAHP1/KDSA"/>
</dbReference>
<dbReference type="Gene3D" id="3.30.70.1140">
    <property type="entry name" value="Phospho-2-dehydro-3-deoxyheptonate aldolase, domain 1"/>
    <property type="match status" value="1"/>
</dbReference>
<dbReference type="InterPro" id="IPR013785">
    <property type="entry name" value="Aldolase_TIM"/>
</dbReference>
<dbReference type="KEGG" id="dap:Dacet_0260"/>
<dbReference type="GO" id="GO:0009073">
    <property type="term" value="P:aromatic amino acid family biosynthetic process"/>
    <property type="evidence" value="ECO:0007669"/>
    <property type="project" value="InterPro"/>
</dbReference>
<evidence type="ECO:0000256" key="1">
    <source>
        <dbReference type="ARBA" id="ARBA00022679"/>
    </source>
</evidence>
<sequence length="338" mass="36497">MIVVMKIGASQEELNNVTQAAEELGFSSHVIEGKERNVVGLVGIAGQRDKMNVIGQLAGVENIVPISKPYKLASREVKPEPSIIDVCGVKFGGENIPVIAGPCSVENEEGVIKTAEFIKAAGAQMLRGGAFKPRTSPYSFQGLEEDGLKILAKAREATGLPIVTEVTNPRYVDMVYKYADMFQVGARNVQNFALLSELGKTDKPVLLKRGMSTTIEEYLNATEYILSEGNKNVILCERGLRTFETATRNTLDISAVPVIKEKSHLPIIIDPSHAAGHWQYVGPLSKAAVAIGADGLIIEVHPEPEKAWSDGAQSLTPTQFLKLMGSMRSIALAIGRTI</sequence>
<dbReference type="GO" id="GO:0016832">
    <property type="term" value="F:aldehyde-lyase activity"/>
    <property type="evidence" value="ECO:0007669"/>
    <property type="project" value="InterPro"/>
</dbReference>
<dbReference type="InParanoid" id="D4H2K1"/>
<proteinExistence type="predicted"/>
<dbReference type="Pfam" id="PF00793">
    <property type="entry name" value="DAHP_synth_1"/>
    <property type="match status" value="1"/>
</dbReference>
<feature type="domain" description="DAHP synthetase I/KDSA" evidence="2">
    <location>
        <begin position="89"/>
        <end position="325"/>
    </location>
</feature>
<reference evidence="4 5" key="1">
    <citation type="journal article" date="2010" name="Stand. Genomic Sci.">
        <title>Complete genome sequence of Denitrovibrio acetiphilus type strain (N2460).</title>
        <authorList>
            <person name="Kiss H."/>
            <person name="Lang E."/>
            <person name="Lapidus A."/>
            <person name="Copeland A."/>
            <person name="Nolan M."/>
            <person name="Glavina Del Rio T."/>
            <person name="Chen F."/>
            <person name="Lucas S."/>
            <person name="Tice H."/>
            <person name="Cheng J.F."/>
            <person name="Han C."/>
            <person name="Goodwin L."/>
            <person name="Pitluck S."/>
            <person name="Liolios K."/>
            <person name="Pati A."/>
            <person name="Ivanova N."/>
            <person name="Mavromatis K."/>
            <person name="Chen A."/>
            <person name="Palaniappan K."/>
            <person name="Land M."/>
            <person name="Hauser L."/>
            <person name="Chang Y.J."/>
            <person name="Jeffries C.D."/>
            <person name="Detter J.C."/>
            <person name="Brettin T."/>
            <person name="Spring S."/>
            <person name="Rohde M."/>
            <person name="Goker M."/>
            <person name="Woyke T."/>
            <person name="Bristow J."/>
            <person name="Eisen J.A."/>
            <person name="Markowitz V."/>
            <person name="Hugenholtz P."/>
            <person name="Kyrpides N.C."/>
            <person name="Klenk H.P."/>
        </authorList>
    </citation>
    <scope>NUCLEOTIDE SEQUENCE [LARGE SCALE GENOMIC DNA]</scope>
    <source>
        <strain evidence="5">DSM 12809 / NBRC 114555 / N2460</strain>
    </source>
</reference>
<dbReference type="NCBIfam" id="NF006421">
    <property type="entry name" value="PRK08673.1"/>
    <property type="match status" value="1"/>
</dbReference>
<name>D4H2K1_DENA2</name>
<evidence type="ECO:0000259" key="2">
    <source>
        <dbReference type="Pfam" id="PF00793"/>
    </source>
</evidence>
<dbReference type="GO" id="GO:0003849">
    <property type="term" value="F:3-deoxy-7-phosphoheptulonate synthase activity"/>
    <property type="evidence" value="ECO:0007669"/>
    <property type="project" value="UniProtKB-EC"/>
</dbReference>
<dbReference type="PANTHER" id="PTHR43018:SF2">
    <property type="entry name" value="PHOSPHO-2-DEHYDRO-3-DEOXYHEPTONATE ALDOLASE"/>
    <property type="match status" value="1"/>
</dbReference>
<accession>D4H2K1</accession>
<feature type="domain" description="DAHP synthase ferredoxin-like" evidence="3">
    <location>
        <begin position="1"/>
        <end position="68"/>
    </location>
</feature>
<keyword evidence="1 4" id="KW-0808">Transferase</keyword>
<dbReference type="SUPFAM" id="SSF51569">
    <property type="entry name" value="Aldolase"/>
    <property type="match status" value="1"/>
</dbReference>
<dbReference type="Pfam" id="PF18152">
    <property type="entry name" value="DAHP_snth_FXD"/>
    <property type="match status" value="1"/>
</dbReference>
<dbReference type="PaxDb" id="522772-Dacet_0260"/>
<gene>
    <name evidence="4" type="ordered locus">Dacet_0260</name>
</gene>
<dbReference type="EC" id="2.5.1.54" evidence="4"/>
<keyword evidence="5" id="KW-1185">Reference proteome</keyword>
<dbReference type="HOGENOM" id="CLU_062599_0_0_0"/>
<dbReference type="OrthoDB" id="9780456at2"/>
<dbReference type="PANTHER" id="PTHR43018">
    <property type="entry name" value="PHOSPHO-2-DEHYDRO-3-DEOXYHEPTONATE ALDOLASE"/>
    <property type="match status" value="1"/>
</dbReference>
<dbReference type="NCBIfam" id="NF009239">
    <property type="entry name" value="PRK12595.1"/>
    <property type="match status" value="1"/>
</dbReference>
<dbReference type="EMBL" id="CP001968">
    <property type="protein sequence ID" value="ADD67062.1"/>
    <property type="molecule type" value="Genomic_DNA"/>
</dbReference>
<protein>
    <submittedName>
        <fullName evidence="4">Phospho-2-dehydro-3-deoxyheptonate aldolase</fullName>
        <ecNumber evidence="4">2.5.1.54</ecNumber>
    </submittedName>
</protein>
<dbReference type="STRING" id="522772.Dacet_0260"/>
<dbReference type="Proteomes" id="UP000002012">
    <property type="component" value="Chromosome"/>
</dbReference>
<dbReference type="RefSeq" id="WP_013009607.1">
    <property type="nucleotide sequence ID" value="NC_013943.1"/>
</dbReference>
<dbReference type="InterPro" id="IPR041071">
    <property type="entry name" value="DAHP_snth_FXD"/>
</dbReference>
<evidence type="ECO:0000259" key="3">
    <source>
        <dbReference type="Pfam" id="PF18152"/>
    </source>
</evidence>
<evidence type="ECO:0000313" key="5">
    <source>
        <dbReference type="Proteomes" id="UP000002012"/>
    </source>
</evidence>